<name>A0AAV9B8N1_ACOGR</name>
<feature type="domain" description="BHLH" evidence="8">
    <location>
        <begin position="147"/>
        <end position="198"/>
    </location>
</feature>
<evidence type="ECO:0000256" key="7">
    <source>
        <dbReference type="SAM" id="MobiDB-lite"/>
    </source>
</evidence>
<dbReference type="Proteomes" id="UP001179952">
    <property type="component" value="Unassembled WGS sequence"/>
</dbReference>
<dbReference type="PANTHER" id="PTHR46684:SF16">
    <property type="entry name" value="TRANSCRIPTION FACTOR BHLH67-LIKE ISOFORM X2"/>
    <property type="match status" value="1"/>
</dbReference>
<evidence type="ECO:0000256" key="1">
    <source>
        <dbReference type="ARBA" id="ARBA00004123"/>
    </source>
</evidence>
<accession>A0AAV9B8N1</accession>
<feature type="compositionally biased region" description="Basic residues" evidence="7">
    <location>
        <begin position="129"/>
        <end position="138"/>
    </location>
</feature>
<dbReference type="Gene3D" id="4.10.280.10">
    <property type="entry name" value="Helix-loop-helix DNA-binding domain"/>
    <property type="match status" value="1"/>
</dbReference>
<dbReference type="SMART" id="SM00353">
    <property type="entry name" value="HLH"/>
    <property type="match status" value="1"/>
</dbReference>
<keyword evidence="3" id="KW-0805">Transcription regulation</keyword>
<proteinExistence type="inferred from homology"/>
<dbReference type="GO" id="GO:0003677">
    <property type="term" value="F:DNA binding"/>
    <property type="evidence" value="ECO:0007669"/>
    <property type="project" value="UniProtKB-KW"/>
</dbReference>
<dbReference type="GO" id="GO:0046983">
    <property type="term" value="F:protein dimerization activity"/>
    <property type="evidence" value="ECO:0007669"/>
    <property type="project" value="InterPro"/>
</dbReference>
<dbReference type="PROSITE" id="PS50888">
    <property type="entry name" value="BHLH"/>
    <property type="match status" value="1"/>
</dbReference>
<comment type="caution">
    <text evidence="9">The sequence shown here is derived from an EMBL/GenBank/DDBJ whole genome shotgun (WGS) entry which is preliminary data.</text>
</comment>
<dbReference type="EMBL" id="JAUJYN010000004">
    <property type="protein sequence ID" value="KAK1273045.1"/>
    <property type="molecule type" value="Genomic_DNA"/>
</dbReference>
<gene>
    <name evidence="9" type="ORF">QJS04_geneDACA010869</name>
</gene>
<dbReference type="InterPro" id="IPR036638">
    <property type="entry name" value="HLH_DNA-bd_sf"/>
</dbReference>
<keyword evidence="4" id="KW-0238">DNA-binding</keyword>
<evidence type="ECO:0000259" key="8">
    <source>
        <dbReference type="PROSITE" id="PS50888"/>
    </source>
</evidence>
<dbReference type="InterPro" id="IPR054502">
    <property type="entry name" value="bHLH-TF_ACT-like_plant"/>
</dbReference>
<dbReference type="InterPro" id="IPR044283">
    <property type="entry name" value="FAMA/SPEECHLESS/MUTE-like"/>
</dbReference>
<keyword evidence="6" id="KW-0539">Nucleus</keyword>
<evidence type="ECO:0000256" key="2">
    <source>
        <dbReference type="ARBA" id="ARBA00005510"/>
    </source>
</evidence>
<sequence>MERLEGPINPCFLADHVNEECLEEAESGYDQYSLTDSYYGFEDHLYSSRNHKNNLESTLPFLKMLQESPPPPYAEEPNLHLLLRLQNQQHKKPWIITPDWTVELESCVTEAHSPMTKKGPSLPTTTTREKRKRKRSKPSKNSEDVESQRMTHIAVERNRRKQMNDHISSLRSLMPPSFVQRGDQASIIGGAIDFVKELEQLPQSIQAEKAMRSDGLDSFDGFFTSPQYTTYSSSTQMDVVGEHKGWTADNGSALADIEVTVIQSHANLKILSPRRPGQLVRAIAALEELHLVILHLNITSLQSSVLYSLNLKIEDECKLGKADEIATAVHQIFSFINES</sequence>
<dbReference type="GO" id="GO:0005634">
    <property type="term" value="C:nucleus"/>
    <property type="evidence" value="ECO:0007669"/>
    <property type="project" value="UniProtKB-SubCell"/>
</dbReference>
<dbReference type="PANTHER" id="PTHR46684">
    <property type="entry name" value="TRANSCRIPTION FACTOR FAMA"/>
    <property type="match status" value="1"/>
</dbReference>
<evidence type="ECO:0000256" key="6">
    <source>
        <dbReference type="ARBA" id="ARBA00023242"/>
    </source>
</evidence>
<dbReference type="Pfam" id="PF22754">
    <property type="entry name" value="bHLH-TF_ACT-like_plant"/>
    <property type="match status" value="1"/>
</dbReference>
<dbReference type="GO" id="GO:0010052">
    <property type="term" value="P:guard cell differentiation"/>
    <property type="evidence" value="ECO:0007669"/>
    <property type="project" value="InterPro"/>
</dbReference>
<feature type="compositionally biased region" description="Basic and acidic residues" evidence="7">
    <location>
        <begin position="140"/>
        <end position="150"/>
    </location>
</feature>
<reference evidence="9" key="1">
    <citation type="journal article" date="2023" name="Nat. Commun.">
        <title>Diploid and tetraploid genomes of Acorus and the evolution of monocots.</title>
        <authorList>
            <person name="Ma L."/>
            <person name="Liu K.W."/>
            <person name="Li Z."/>
            <person name="Hsiao Y.Y."/>
            <person name="Qi Y."/>
            <person name="Fu T."/>
            <person name="Tang G.D."/>
            <person name="Zhang D."/>
            <person name="Sun W.H."/>
            <person name="Liu D.K."/>
            <person name="Li Y."/>
            <person name="Chen G.Z."/>
            <person name="Liu X.D."/>
            <person name="Liao X.Y."/>
            <person name="Jiang Y.T."/>
            <person name="Yu X."/>
            <person name="Hao Y."/>
            <person name="Huang J."/>
            <person name="Zhao X.W."/>
            <person name="Ke S."/>
            <person name="Chen Y.Y."/>
            <person name="Wu W.L."/>
            <person name="Hsu J.L."/>
            <person name="Lin Y.F."/>
            <person name="Huang M.D."/>
            <person name="Li C.Y."/>
            <person name="Huang L."/>
            <person name="Wang Z.W."/>
            <person name="Zhao X."/>
            <person name="Zhong W.Y."/>
            <person name="Peng D.H."/>
            <person name="Ahmad S."/>
            <person name="Lan S."/>
            <person name="Zhang J.S."/>
            <person name="Tsai W.C."/>
            <person name="Van de Peer Y."/>
            <person name="Liu Z.J."/>
        </authorList>
    </citation>
    <scope>NUCLEOTIDE SEQUENCE</scope>
    <source>
        <strain evidence="9">SCP</strain>
    </source>
</reference>
<evidence type="ECO:0000313" key="10">
    <source>
        <dbReference type="Proteomes" id="UP001179952"/>
    </source>
</evidence>
<comment type="subcellular location">
    <subcellularLocation>
        <location evidence="1">Nucleus</location>
    </subcellularLocation>
</comment>
<keyword evidence="5" id="KW-0804">Transcription</keyword>
<dbReference type="GO" id="GO:0003700">
    <property type="term" value="F:DNA-binding transcription factor activity"/>
    <property type="evidence" value="ECO:0007669"/>
    <property type="project" value="InterPro"/>
</dbReference>
<keyword evidence="10" id="KW-1185">Reference proteome</keyword>
<evidence type="ECO:0000256" key="5">
    <source>
        <dbReference type="ARBA" id="ARBA00023163"/>
    </source>
</evidence>
<protein>
    <submittedName>
        <fullName evidence="9">Transcription factor bHLH67</fullName>
    </submittedName>
</protein>
<comment type="similarity">
    <text evidence="2">Belongs to the bHLH protein family.</text>
</comment>
<dbReference type="InterPro" id="IPR011598">
    <property type="entry name" value="bHLH_dom"/>
</dbReference>
<reference evidence="9" key="2">
    <citation type="submission" date="2023-06" db="EMBL/GenBank/DDBJ databases">
        <authorList>
            <person name="Ma L."/>
            <person name="Liu K.-W."/>
            <person name="Li Z."/>
            <person name="Hsiao Y.-Y."/>
            <person name="Qi Y."/>
            <person name="Fu T."/>
            <person name="Tang G."/>
            <person name="Zhang D."/>
            <person name="Sun W.-H."/>
            <person name="Liu D.-K."/>
            <person name="Li Y."/>
            <person name="Chen G.-Z."/>
            <person name="Liu X.-D."/>
            <person name="Liao X.-Y."/>
            <person name="Jiang Y.-T."/>
            <person name="Yu X."/>
            <person name="Hao Y."/>
            <person name="Huang J."/>
            <person name="Zhao X.-W."/>
            <person name="Ke S."/>
            <person name="Chen Y.-Y."/>
            <person name="Wu W.-L."/>
            <person name="Hsu J.-L."/>
            <person name="Lin Y.-F."/>
            <person name="Huang M.-D."/>
            <person name="Li C.-Y."/>
            <person name="Huang L."/>
            <person name="Wang Z.-W."/>
            <person name="Zhao X."/>
            <person name="Zhong W.-Y."/>
            <person name="Peng D.-H."/>
            <person name="Ahmad S."/>
            <person name="Lan S."/>
            <person name="Zhang J.-S."/>
            <person name="Tsai W.-C."/>
            <person name="Van De Peer Y."/>
            <person name="Liu Z.-J."/>
        </authorList>
    </citation>
    <scope>NUCLEOTIDE SEQUENCE</scope>
    <source>
        <strain evidence="9">SCP</strain>
        <tissue evidence="9">Leaves</tissue>
    </source>
</reference>
<evidence type="ECO:0000256" key="3">
    <source>
        <dbReference type="ARBA" id="ARBA00023015"/>
    </source>
</evidence>
<organism evidence="9 10">
    <name type="scientific">Acorus gramineus</name>
    <name type="common">Dwarf sweet flag</name>
    <dbReference type="NCBI Taxonomy" id="55184"/>
    <lineage>
        <taxon>Eukaryota</taxon>
        <taxon>Viridiplantae</taxon>
        <taxon>Streptophyta</taxon>
        <taxon>Embryophyta</taxon>
        <taxon>Tracheophyta</taxon>
        <taxon>Spermatophyta</taxon>
        <taxon>Magnoliopsida</taxon>
        <taxon>Liliopsida</taxon>
        <taxon>Acoraceae</taxon>
        <taxon>Acorus</taxon>
    </lineage>
</organism>
<dbReference type="Pfam" id="PF00010">
    <property type="entry name" value="HLH"/>
    <property type="match status" value="1"/>
</dbReference>
<dbReference type="AlphaFoldDB" id="A0AAV9B8N1"/>
<dbReference type="CDD" id="cd11448">
    <property type="entry name" value="bHLH_AtFAMA_like"/>
    <property type="match status" value="1"/>
</dbReference>
<evidence type="ECO:0000313" key="9">
    <source>
        <dbReference type="EMBL" id="KAK1273045.1"/>
    </source>
</evidence>
<feature type="region of interest" description="Disordered" evidence="7">
    <location>
        <begin position="111"/>
        <end position="150"/>
    </location>
</feature>
<dbReference type="GO" id="GO:0045893">
    <property type="term" value="P:positive regulation of DNA-templated transcription"/>
    <property type="evidence" value="ECO:0007669"/>
    <property type="project" value="TreeGrafter"/>
</dbReference>
<dbReference type="SUPFAM" id="SSF47459">
    <property type="entry name" value="HLH, helix-loop-helix DNA-binding domain"/>
    <property type="match status" value="1"/>
</dbReference>
<evidence type="ECO:0000256" key="4">
    <source>
        <dbReference type="ARBA" id="ARBA00023125"/>
    </source>
</evidence>